<reference evidence="7 8" key="2">
    <citation type="journal article" date="2011" name="Genome Res.">
        <title>Chromosome and gene copy number variation allow major structural change between species and strains of Leishmania.</title>
        <authorList>
            <person name="Rogers M.B."/>
            <person name="Hilley J.D."/>
            <person name="Dickens N.J."/>
            <person name="Wilkes J."/>
            <person name="Bates P.A."/>
            <person name="Depledge D.P."/>
            <person name="Harris D."/>
            <person name="Her Y."/>
            <person name="Herzyk P."/>
            <person name="Imamura H."/>
            <person name="Otto T.D."/>
            <person name="Sanders M."/>
            <person name="Seeger K."/>
            <person name="Dujardin J.C."/>
            <person name="Berriman M."/>
            <person name="Smith D.F."/>
            <person name="Hertz-Fowler C."/>
            <person name="Mottram J.C."/>
        </authorList>
    </citation>
    <scope>NUCLEOTIDE SEQUENCE [LARGE SCALE GENOMIC DNA]</scope>
    <source>
        <strain evidence="7 8">JPCM5</strain>
    </source>
</reference>
<dbReference type="GO" id="GO:0008270">
    <property type="term" value="F:zinc ion binding"/>
    <property type="evidence" value="ECO:0007669"/>
    <property type="project" value="UniProtKB-KW"/>
</dbReference>
<feature type="compositionally biased region" description="Low complexity" evidence="5">
    <location>
        <begin position="254"/>
        <end position="264"/>
    </location>
</feature>
<feature type="compositionally biased region" description="Polar residues" evidence="5">
    <location>
        <begin position="601"/>
        <end position="613"/>
    </location>
</feature>
<dbReference type="InterPro" id="IPR011011">
    <property type="entry name" value="Znf_FYVE_PHD"/>
</dbReference>
<organism evidence="7 8">
    <name type="scientific">Leishmania infantum</name>
    <dbReference type="NCBI Taxonomy" id="5671"/>
    <lineage>
        <taxon>Eukaryota</taxon>
        <taxon>Discoba</taxon>
        <taxon>Euglenozoa</taxon>
        <taxon>Kinetoplastea</taxon>
        <taxon>Metakinetoplastina</taxon>
        <taxon>Trypanosomatida</taxon>
        <taxon>Trypanosomatidae</taxon>
        <taxon>Leishmaniinae</taxon>
        <taxon>Leishmania</taxon>
    </lineage>
</organism>
<feature type="compositionally biased region" description="Polar residues" evidence="5">
    <location>
        <begin position="771"/>
        <end position="780"/>
    </location>
</feature>
<dbReference type="SUPFAM" id="SSF57903">
    <property type="entry name" value="FYVE/PHD zinc finger"/>
    <property type="match status" value="1"/>
</dbReference>
<dbReference type="Pfam" id="PF01363">
    <property type="entry name" value="FYVE"/>
    <property type="match status" value="1"/>
</dbReference>
<dbReference type="RefSeq" id="XP_001470466.2">
    <property type="nucleotide sequence ID" value="XM_001470429.2"/>
</dbReference>
<dbReference type="InParanoid" id="A4I255"/>
<dbReference type="VEuPathDB" id="TriTrypDB:LINF_260017600"/>
<protein>
    <recommendedName>
        <fullName evidence="6">FYVE-type domain-containing protein</fullName>
    </recommendedName>
</protein>
<evidence type="ECO:0000259" key="6">
    <source>
        <dbReference type="PROSITE" id="PS50178"/>
    </source>
</evidence>
<feature type="compositionally biased region" description="Gly residues" evidence="5">
    <location>
        <begin position="1268"/>
        <end position="1280"/>
    </location>
</feature>
<dbReference type="KEGG" id="lif:LINJ_26_1240"/>
<dbReference type="PANTHER" id="PTHR23164:SF30">
    <property type="entry name" value="EARLY ENDOSOME ANTIGEN 1"/>
    <property type="match status" value="1"/>
</dbReference>
<feature type="compositionally biased region" description="Low complexity" evidence="5">
    <location>
        <begin position="197"/>
        <end position="209"/>
    </location>
</feature>
<feature type="compositionally biased region" description="Polar residues" evidence="5">
    <location>
        <begin position="1485"/>
        <end position="1498"/>
    </location>
</feature>
<keyword evidence="2 4" id="KW-0863">Zinc-finger</keyword>
<feature type="compositionally biased region" description="Polar residues" evidence="5">
    <location>
        <begin position="1300"/>
        <end position="1309"/>
    </location>
</feature>
<feature type="domain" description="FYVE-type" evidence="6">
    <location>
        <begin position="10"/>
        <end position="48"/>
    </location>
</feature>
<feature type="compositionally biased region" description="Low complexity" evidence="5">
    <location>
        <begin position="650"/>
        <end position="671"/>
    </location>
</feature>
<evidence type="ECO:0000313" key="7">
    <source>
        <dbReference type="EMBL" id="CAM68842.2"/>
    </source>
</evidence>
<gene>
    <name evidence="7" type="ORF">LINJ_26_1240</name>
</gene>
<feature type="region of interest" description="Disordered" evidence="5">
    <location>
        <begin position="646"/>
        <end position="671"/>
    </location>
</feature>
<evidence type="ECO:0000256" key="3">
    <source>
        <dbReference type="ARBA" id="ARBA00022833"/>
    </source>
</evidence>
<feature type="compositionally biased region" description="Polar residues" evidence="5">
    <location>
        <begin position="788"/>
        <end position="799"/>
    </location>
</feature>
<evidence type="ECO:0000256" key="1">
    <source>
        <dbReference type="ARBA" id="ARBA00022723"/>
    </source>
</evidence>
<keyword evidence="3" id="KW-0862">Zinc</keyword>
<evidence type="ECO:0000256" key="4">
    <source>
        <dbReference type="PROSITE-ProRule" id="PRU00091"/>
    </source>
</evidence>
<proteinExistence type="predicted"/>
<dbReference type="Proteomes" id="UP000008153">
    <property type="component" value="Chromosome 26"/>
</dbReference>
<accession>A4I255</accession>
<dbReference type="InterPro" id="IPR000306">
    <property type="entry name" value="Znf_FYVE"/>
</dbReference>
<feature type="compositionally biased region" description="Low complexity" evidence="5">
    <location>
        <begin position="1463"/>
        <end position="1479"/>
    </location>
</feature>
<dbReference type="SMART" id="SM00064">
    <property type="entry name" value="FYVE"/>
    <property type="match status" value="1"/>
</dbReference>
<feature type="region of interest" description="Disordered" evidence="5">
    <location>
        <begin position="771"/>
        <end position="810"/>
    </location>
</feature>
<dbReference type="GeneID" id="5069838"/>
<dbReference type="EMBL" id="FR796458">
    <property type="protein sequence ID" value="CAM68842.2"/>
    <property type="molecule type" value="Genomic_DNA"/>
</dbReference>
<feature type="region of interest" description="Disordered" evidence="5">
    <location>
        <begin position="572"/>
        <end position="626"/>
    </location>
</feature>
<keyword evidence="8" id="KW-1185">Reference proteome</keyword>
<name>A4I255_LEIIN</name>
<dbReference type="Gene3D" id="3.30.40.10">
    <property type="entry name" value="Zinc/RING finger domain, C3HC4 (zinc finger)"/>
    <property type="match status" value="1"/>
</dbReference>
<feature type="region of interest" description="Disordered" evidence="5">
    <location>
        <begin position="1266"/>
        <end position="1325"/>
    </location>
</feature>
<sequence length="1649" mass="169430">MLHPRLWRDDHSAARCTGCEAIFSLFRCRRHHCRHCGGVFCDACTEKRLWLRPVPPPSRSRHVETSSARGSPAEIPARSGVVTPTAVPASSLLNRAPSLNGAKSSISVTSKNEARRSRANSSSTGGDEAEATLFTRSSSAGSLYAVPLPRQSPQGPQRAPAMETQPPKREQLAERRDDVPAHVRGTKDDGAGKWERSGSSSTTTMTTATVHHRGSNSGRFNAPCAEAEMPALPSAPRPRNEGNAPTENSGCRFASAKSMATASAAPPPSRTPSQGNSHTQEMPSVHHSRRVSSSLYSASINAISPSTATGEVPSQVWATPEVMVGFEQGFSSHLLRGSSATHGGGASGCALLMSDSLLNHRCLFEHHDDQQQSQQGVAAGDGGTLNCSLETRKGKRIASAETALATARGSDANSGGSASGSIIDNDDAYRRESYKVEVDSVRCITWYLCRVCRRCYDHLADSILDAHEAPHAAATLHSSSKLPLWYYARLCSSSELLGTDGRIGIHLQRRGCEAPRHATSKPSAASLCPTAAVSSRSLPSWSSIWARVRASVSLPACRALSTMTLPAMKAAATPSSASASPLQTRDHCQARGAASRRLSERTSTNAAGVQASTGLGGSGYTSPVSLESARGDDSILSLSARPAIKSPKIASAQPQLPQPSSSSTRARRTVTPPRRLLISIDGSPGPLRQAVALARRRRRIAVILIDERDLAAANDGTEAPQQHQETPFGTLSAHPYADVDAETALRSSSVTDQSSGTQTAVQVPPIAATAGITSPAPQCTESEKYDAHQQNQATDSNTAPAAMTKTSARRPKLSIRVDDVTFGDADGTAAACASGNSTDAAALRGLAPAAWLLPQLPLQAAAPVSPFIAARASSPALSSFLLHENASLVTTVPSSVGAAAVASSPATSKPISCLPDGPQAATSFAVNGEGVPATPHTEGKLPALPVALDSGVCVLRALFRQVGAVVRLSSMPATTACTTPTPTSAAAAAAAASGGSGLSLGARATGASGFFADPANCASSQTVVTPLCGTGPESYAAQRQALVREMVLRYQLGLGAAPPDVMASPLTAALISGAYTVAGDQNEGAHWCGATGQRGVPVGLGSSSGSYVNAACRRVCGCPAAASFERMMAPVTTYFQLRPPVTATAAAPAATAATAAAVNILPVSTQVEIVGIPIDTSAVTGATALTAATAAAPSAVSMVSPGLSSPHVRGGGIGAGTAIIPGLTAGDTVGGTSRPFTMAEFLPQLAKLSTNLDGYVIVILRRQSSRCAGGGDRTSPGGGATATRPGPNCDSAGDAPVAQMGSSNSSGGDQSRELDDSAQQGADADQLASSACVSLSLLEETKCSVPRPLQLRGQNQRQRRCHRVTELFGGQHIRLLYQQLQSCGVPQPAVSVVEVSNEAEPGAPKLSPVYLVSGKSPLEEASLSHNEPGTPSMLHLKVRAGNGGEDGVAEGWSGAAKPSPQNSALSASGMSMASSVDSGLMRRPSSVSTSATAQSPQATDRAPHAPSMHGDCFERLQLPASVGIALSQTAKVMNTSAFPVVAPTALEQAMTSLRCVSRQLGVSMCSMTYASETAPRPMSSASASYSSQCPAVPTATMAAEAPVPAVPSSPASKANNNASGIGESALLTRALESLVATLVYRDICVTLSQ</sequence>
<dbReference type="InterPro" id="IPR013083">
    <property type="entry name" value="Znf_RING/FYVE/PHD"/>
</dbReference>
<evidence type="ECO:0000256" key="5">
    <source>
        <dbReference type="SAM" id="MobiDB-lite"/>
    </source>
</evidence>
<feature type="region of interest" description="Disordered" evidence="5">
    <location>
        <begin position="145"/>
        <end position="290"/>
    </location>
</feature>
<reference evidence="7 8" key="1">
    <citation type="journal article" date="2007" name="Nat. Genet.">
        <title>Comparative genomic analysis of three Leishmania species that cause diverse human disease.</title>
        <authorList>
            <person name="Peacock C.S."/>
            <person name="Seeger K."/>
            <person name="Harris D."/>
            <person name="Murphy L."/>
            <person name="Ruiz J.C."/>
            <person name="Quail M.A."/>
            <person name="Peters N."/>
            <person name="Adlem E."/>
            <person name="Tivey A."/>
            <person name="Aslett M."/>
            <person name="Kerhornou A."/>
            <person name="Ivens A."/>
            <person name="Fraser A."/>
            <person name="Rajandream M.A."/>
            <person name="Carver T."/>
            <person name="Norbertczak H."/>
            <person name="Chillingworth T."/>
            <person name="Hance Z."/>
            <person name="Jagels K."/>
            <person name="Moule S."/>
            <person name="Ormond D."/>
            <person name="Rutter S."/>
            <person name="Squares R."/>
            <person name="Whitehead S."/>
            <person name="Rabbinowitsch E."/>
            <person name="Arrowsmith C."/>
            <person name="White B."/>
            <person name="Thurston S."/>
            <person name="Bringaud F."/>
            <person name="Baldauf S.L."/>
            <person name="Faulconbridge A."/>
            <person name="Jeffares D."/>
            <person name="Depledge D.P."/>
            <person name="Oyola S.O."/>
            <person name="Hilley J.D."/>
            <person name="Brito L.O."/>
            <person name="Tosi L.R."/>
            <person name="Barrell B."/>
            <person name="Cruz A.K."/>
            <person name="Mottram J.C."/>
            <person name="Smith D.F."/>
            <person name="Berriman M."/>
        </authorList>
    </citation>
    <scope>NUCLEOTIDE SEQUENCE [LARGE SCALE GENOMIC DNA]</scope>
    <source>
        <strain evidence="7 8">JPCM5</strain>
    </source>
</reference>
<dbReference type="PANTHER" id="PTHR23164">
    <property type="entry name" value="EARLY ENDOSOME ANTIGEN 1"/>
    <property type="match status" value="1"/>
</dbReference>
<evidence type="ECO:0000313" key="8">
    <source>
        <dbReference type="Proteomes" id="UP000008153"/>
    </source>
</evidence>
<feature type="compositionally biased region" description="Low complexity" evidence="5">
    <location>
        <begin position="572"/>
        <end position="581"/>
    </location>
</feature>
<evidence type="ECO:0000256" key="2">
    <source>
        <dbReference type="ARBA" id="ARBA00022771"/>
    </source>
</evidence>
<keyword evidence="1" id="KW-0479">Metal-binding</keyword>
<dbReference type="AlphaFoldDB" id="A4I255"/>
<dbReference type="InterPro" id="IPR017455">
    <property type="entry name" value="Znf_FYVE-rel"/>
</dbReference>
<dbReference type="eggNOG" id="ENOG502R26U">
    <property type="taxonomic scope" value="Eukaryota"/>
</dbReference>
<feature type="region of interest" description="Disordered" evidence="5">
    <location>
        <begin position="54"/>
        <end position="131"/>
    </location>
</feature>
<feature type="region of interest" description="Disordered" evidence="5">
    <location>
        <begin position="1420"/>
        <end position="1510"/>
    </location>
</feature>
<feature type="compositionally biased region" description="Basic and acidic residues" evidence="5">
    <location>
        <begin position="166"/>
        <end position="196"/>
    </location>
</feature>
<dbReference type="PROSITE" id="PS50178">
    <property type="entry name" value="ZF_FYVE"/>
    <property type="match status" value="1"/>
</dbReference>